<dbReference type="AlphaFoldDB" id="A0AA36EPY6"/>
<proteinExistence type="predicted"/>
<evidence type="ECO:0000313" key="1">
    <source>
        <dbReference type="EMBL" id="CAI9303493.1"/>
    </source>
</evidence>
<keyword evidence="2" id="KW-1185">Reference proteome</keyword>
<evidence type="ECO:0000313" key="2">
    <source>
        <dbReference type="Proteomes" id="UP001177003"/>
    </source>
</evidence>
<name>A0AA36EPY6_LACSI</name>
<dbReference type="Proteomes" id="UP001177003">
    <property type="component" value="Chromosome 9"/>
</dbReference>
<protein>
    <submittedName>
        <fullName evidence="1">Uncharacterized protein</fullName>
    </submittedName>
</protein>
<dbReference type="EMBL" id="OX465085">
    <property type="protein sequence ID" value="CAI9303493.1"/>
    <property type="molecule type" value="Genomic_DNA"/>
</dbReference>
<accession>A0AA36EPY6</accession>
<gene>
    <name evidence="1" type="ORF">LSALG_LOCUS41929</name>
</gene>
<organism evidence="1 2">
    <name type="scientific">Lactuca saligna</name>
    <name type="common">Willowleaf lettuce</name>
    <dbReference type="NCBI Taxonomy" id="75948"/>
    <lineage>
        <taxon>Eukaryota</taxon>
        <taxon>Viridiplantae</taxon>
        <taxon>Streptophyta</taxon>
        <taxon>Embryophyta</taxon>
        <taxon>Tracheophyta</taxon>
        <taxon>Spermatophyta</taxon>
        <taxon>Magnoliopsida</taxon>
        <taxon>eudicotyledons</taxon>
        <taxon>Gunneridae</taxon>
        <taxon>Pentapetalae</taxon>
        <taxon>asterids</taxon>
        <taxon>campanulids</taxon>
        <taxon>Asterales</taxon>
        <taxon>Asteraceae</taxon>
        <taxon>Cichorioideae</taxon>
        <taxon>Cichorieae</taxon>
        <taxon>Lactucinae</taxon>
        <taxon>Lactuca</taxon>
    </lineage>
</organism>
<sequence>MEDDPGWLLHKGVICIVDKVVESSKFAIGVKPKKMVCMAAGMENGKHEVRVQVVTGKFVLGEAVSTMEHTQAMHATLKVFMEIDFASYPHLGELNMTCLHQLCDNSDVEDSQVEGGSSNVGASPTRMISPFLFAVCTKVVIGGSIVDAILHLGLVLASWGVIIRKEFDHIALSPDSFQARTIGLGPRALRSSRFSDVCICMNGCFWDNHPLEYDFQSLPFSGVDCLVPSPSWWELLETVLVKDIGAATSFDQGSPGLLLYDCGGDYDWICWS</sequence>
<reference evidence="1" key="1">
    <citation type="submission" date="2023-04" db="EMBL/GenBank/DDBJ databases">
        <authorList>
            <person name="Vijverberg K."/>
            <person name="Xiong W."/>
            <person name="Schranz E."/>
        </authorList>
    </citation>
    <scope>NUCLEOTIDE SEQUENCE</scope>
</reference>